<keyword evidence="1" id="KW-1133">Transmembrane helix</keyword>
<dbReference type="AlphaFoldDB" id="A0A9P0NAP0"/>
<evidence type="ECO:0000256" key="1">
    <source>
        <dbReference type="SAM" id="Phobius"/>
    </source>
</evidence>
<proteinExistence type="predicted"/>
<keyword evidence="3" id="KW-1185">Reference proteome</keyword>
<accession>A0A9P0NAP0</accession>
<protein>
    <submittedName>
        <fullName evidence="2">Uncharacterized protein</fullName>
    </submittedName>
</protein>
<feature type="transmembrane region" description="Helical" evidence="1">
    <location>
        <begin position="60"/>
        <end position="88"/>
    </location>
</feature>
<dbReference type="Proteomes" id="UP001154329">
    <property type="component" value="Chromosome 1"/>
</dbReference>
<evidence type="ECO:0000313" key="2">
    <source>
        <dbReference type="EMBL" id="CAH1708406.1"/>
    </source>
</evidence>
<reference evidence="2" key="1">
    <citation type="submission" date="2022-02" db="EMBL/GenBank/DDBJ databases">
        <authorList>
            <person name="King R."/>
        </authorList>
    </citation>
    <scope>NUCLEOTIDE SEQUENCE</scope>
</reference>
<organism evidence="2 3">
    <name type="scientific">Aphis gossypii</name>
    <name type="common">Cotton aphid</name>
    <dbReference type="NCBI Taxonomy" id="80765"/>
    <lineage>
        <taxon>Eukaryota</taxon>
        <taxon>Metazoa</taxon>
        <taxon>Ecdysozoa</taxon>
        <taxon>Arthropoda</taxon>
        <taxon>Hexapoda</taxon>
        <taxon>Insecta</taxon>
        <taxon>Pterygota</taxon>
        <taxon>Neoptera</taxon>
        <taxon>Paraneoptera</taxon>
        <taxon>Hemiptera</taxon>
        <taxon>Sternorrhyncha</taxon>
        <taxon>Aphidomorpha</taxon>
        <taxon>Aphidoidea</taxon>
        <taxon>Aphididae</taxon>
        <taxon>Aphidini</taxon>
        <taxon>Aphis</taxon>
        <taxon>Aphis</taxon>
    </lineage>
</organism>
<evidence type="ECO:0000313" key="3">
    <source>
        <dbReference type="Proteomes" id="UP001154329"/>
    </source>
</evidence>
<keyword evidence="1" id="KW-0812">Transmembrane</keyword>
<sequence>MWVDRLHSGIGSIGTPRRASVSTVVPDLSGGGSRLVYGSRRRRISRFFSGGHRELLRYDIITTVVIITIVIVVIVINISVIVIVAVLYNYRLYRTDARGPAGVVEDHFRLPSHPDARVYTNRLSRLIRCYCYYYYY</sequence>
<name>A0A9P0NAP0_APHGO</name>
<reference evidence="2" key="2">
    <citation type="submission" date="2022-10" db="EMBL/GenBank/DDBJ databases">
        <authorList>
            <consortium name="ENA_rothamsted_submissions"/>
            <consortium name="culmorum"/>
            <person name="King R."/>
        </authorList>
    </citation>
    <scope>NUCLEOTIDE SEQUENCE</scope>
</reference>
<keyword evidence="1" id="KW-0472">Membrane</keyword>
<dbReference type="EMBL" id="OU899034">
    <property type="protein sequence ID" value="CAH1708406.1"/>
    <property type="molecule type" value="Genomic_DNA"/>
</dbReference>
<gene>
    <name evidence="2" type="ORF">APHIGO_LOCUS408</name>
</gene>